<dbReference type="EMBL" id="JAVDUG010000010">
    <property type="protein sequence ID" value="MDR6780867.1"/>
    <property type="molecule type" value="Genomic_DNA"/>
</dbReference>
<proteinExistence type="predicted"/>
<protein>
    <recommendedName>
        <fullName evidence="3">Transposase</fullName>
    </recommendedName>
</protein>
<name>A0ABU1QN18_9BACL</name>
<dbReference type="Proteomes" id="UP001266807">
    <property type="component" value="Unassembled WGS sequence"/>
</dbReference>
<evidence type="ECO:0008006" key="3">
    <source>
        <dbReference type="Google" id="ProtNLM"/>
    </source>
</evidence>
<comment type="caution">
    <text evidence="1">The sequence shown here is derived from an EMBL/GenBank/DDBJ whole genome shotgun (WGS) entry which is preliminary data.</text>
</comment>
<keyword evidence="2" id="KW-1185">Reference proteome</keyword>
<sequence>MNRILIQAVERLYSIHFESLVKSKIRRKRRSRRNYLAAECVE</sequence>
<reference evidence="1 2" key="1">
    <citation type="submission" date="2023-07" db="EMBL/GenBank/DDBJ databases">
        <title>Sorghum-associated microbial communities from plants grown in Nebraska, USA.</title>
        <authorList>
            <person name="Schachtman D."/>
        </authorList>
    </citation>
    <scope>NUCLEOTIDE SEQUENCE [LARGE SCALE GENOMIC DNA]</scope>
    <source>
        <strain evidence="1 2">BE143</strain>
    </source>
</reference>
<evidence type="ECO:0000313" key="1">
    <source>
        <dbReference type="EMBL" id="MDR6780867.1"/>
    </source>
</evidence>
<gene>
    <name evidence="1" type="ORF">J2W98_005175</name>
</gene>
<accession>A0ABU1QN18</accession>
<evidence type="ECO:0000313" key="2">
    <source>
        <dbReference type="Proteomes" id="UP001266807"/>
    </source>
</evidence>
<organism evidence="1 2">
    <name type="scientific">Paenibacillus peoriae</name>
    <dbReference type="NCBI Taxonomy" id="59893"/>
    <lineage>
        <taxon>Bacteria</taxon>
        <taxon>Bacillati</taxon>
        <taxon>Bacillota</taxon>
        <taxon>Bacilli</taxon>
        <taxon>Bacillales</taxon>
        <taxon>Paenibacillaceae</taxon>
        <taxon>Paenibacillus</taxon>
    </lineage>
</organism>